<accession>A0ABQ2NLH1</accession>
<dbReference type="Pfam" id="PF09365">
    <property type="entry name" value="DUF2461"/>
    <property type="match status" value="1"/>
</dbReference>
<dbReference type="EMBL" id="BMLV01000007">
    <property type="protein sequence ID" value="GGP06404.1"/>
    <property type="molecule type" value="Genomic_DNA"/>
</dbReference>
<proteinExistence type="predicted"/>
<evidence type="ECO:0000313" key="2">
    <source>
        <dbReference type="Proteomes" id="UP000620064"/>
    </source>
</evidence>
<dbReference type="PANTHER" id="PTHR36452:SF1">
    <property type="entry name" value="DUF2461 DOMAIN-CONTAINING PROTEIN"/>
    <property type="match status" value="1"/>
</dbReference>
<name>A0ABQ2NLH1_9FLAO</name>
<dbReference type="Proteomes" id="UP000620064">
    <property type="component" value="Unassembled WGS sequence"/>
</dbReference>
<reference evidence="2" key="1">
    <citation type="journal article" date="2019" name="Int. J. Syst. Evol. Microbiol.">
        <title>The Global Catalogue of Microorganisms (GCM) 10K type strain sequencing project: providing services to taxonomists for standard genome sequencing and annotation.</title>
        <authorList>
            <consortium name="The Broad Institute Genomics Platform"/>
            <consortium name="The Broad Institute Genome Sequencing Center for Infectious Disease"/>
            <person name="Wu L."/>
            <person name="Ma J."/>
        </authorList>
    </citation>
    <scope>NUCLEOTIDE SEQUENCE [LARGE SCALE GENOMIC DNA]</scope>
    <source>
        <strain evidence="2">CGMCC 1.7656</strain>
    </source>
</reference>
<gene>
    <name evidence="1" type="ORF">GCM10010992_26270</name>
</gene>
<keyword evidence="2" id="KW-1185">Reference proteome</keyword>
<organism evidence="1 2">
    <name type="scientific">Cloacibacterium rupense</name>
    <dbReference type="NCBI Taxonomy" id="517423"/>
    <lineage>
        <taxon>Bacteria</taxon>
        <taxon>Pseudomonadati</taxon>
        <taxon>Bacteroidota</taxon>
        <taxon>Flavobacteriia</taxon>
        <taxon>Flavobacteriales</taxon>
        <taxon>Weeksellaceae</taxon>
    </lineage>
</organism>
<sequence length="215" mass="24893">MQSSTLQFLRNLEKNNNRDWFNENKTIYQEAQQDVVYFVEKLIEEMANFDEELVKLDAKKSLFRIYRDTRFSKDKSPYKTNFGASLGMGKGSQKAGYYLHIEPGKSFLGGGIYMPEPSVLKAIRKEISAFGEEFKMILEKDDFRNYFRGLSVEDKLKNVPQGFEKDDKMAEFLKLKHFIVTHPVSDDLLLSESAPKEIANVYKAMKPLVDFLNAI</sequence>
<dbReference type="PIRSF" id="PIRSF028451">
    <property type="entry name" value="UCP028451"/>
    <property type="match status" value="1"/>
</dbReference>
<protein>
    <submittedName>
        <fullName evidence="1">TIGR02453 family protein</fullName>
    </submittedName>
</protein>
<dbReference type="InterPro" id="IPR015996">
    <property type="entry name" value="UCP028451"/>
</dbReference>
<dbReference type="NCBIfam" id="TIGR02453">
    <property type="entry name" value="TIGR02453 family protein"/>
    <property type="match status" value="1"/>
</dbReference>
<dbReference type="InterPro" id="IPR012808">
    <property type="entry name" value="CHP02453"/>
</dbReference>
<comment type="caution">
    <text evidence="1">The sequence shown here is derived from an EMBL/GenBank/DDBJ whole genome shotgun (WGS) entry which is preliminary data.</text>
</comment>
<dbReference type="RefSeq" id="WP_188618599.1">
    <property type="nucleotide sequence ID" value="NZ_BMLV01000007.1"/>
</dbReference>
<evidence type="ECO:0000313" key="1">
    <source>
        <dbReference type="EMBL" id="GGP06404.1"/>
    </source>
</evidence>
<dbReference type="PANTHER" id="PTHR36452">
    <property type="entry name" value="CHROMOSOME 12, WHOLE GENOME SHOTGUN SEQUENCE"/>
    <property type="match status" value="1"/>
</dbReference>